<organism evidence="7 8">
    <name type="scientific">Rhypophila decipiens</name>
    <dbReference type="NCBI Taxonomy" id="261697"/>
    <lineage>
        <taxon>Eukaryota</taxon>
        <taxon>Fungi</taxon>
        <taxon>Dikarya</taxon>
        <taxon>Ascomycota</taxon>
        <taxon>Pezizomycotina</taxon>
        <taxon>Sordariomycetes</taxon>
        <taxon>Sordariomycetidae</taxon>
        <taxon>Sordariales</taxon>
        <taxon>Naviculisporaceae</taxon>
        <taxon>Rhypophila</taxon>
    </lineage>
</organism>
<gene>
    <name evidence="7" type="ORF">QBC37DRAFT_326435</name>
</gene>
<dbReference type="InterPro" id="IPR006696">
    <property type="entry name" value="DUF423"/>
</dbReference>
<keyword evidence="2 6" id="KW-0812">Transmembrane</keyword>
<sequence length="162" mass="17332">MQSDETTPLILPTSSAARNSEAADSASSEQSTRSRSRKALSVIMSASTFWKVGAIYGAAAVGLGAFGAHGLKRRIADPAKIDNWKTAANYQLVHSVVLLMARENPAASVLFITGMTMFSGSIYALTLDTERFRWMGPVTPLGGLCLIAGWLAMAFSKGRVRF</sequence>
<evidence type="ECO:0000256" key="3">
    <source>
        <dbReference type="ARBA" id="ARBA00022989"/>
    </source>
</evidence>
<feature type="transmembrane region" description="Helical" evidence="6">
    <location>
        <begin position="138"/>
        <end position="156"/>
    </location>
</feature>
<feature type="transmembrane region" description="Helical" evidence="6">
    <location>
        <begin position="106"/>
        <end position="126"/>
    </location>
</feature>
<dbReference type="GO" id="GO:0016020">
    <property type="term" value="C:membrane"/>
    <property type="evidence" value="ECO:0007669"/>
    <property type="project" value="UniProtKB-SubCell"/>
</dbReference>
<reference evidence="7" key="1">
    <citation type="journal article" date="2023" name="Mol. Phylogenet. Evol.">
        <title>Genome-scale phylogeny and comparative genomics of the fungal order Sordariales.</title>
        <authorList>
            <person name="Hensen N."/>
            <person name="Bonometti L."/>
            <person name="Westerberg I."/>
            <person name="Brannstrom I.O."/>
            <person name="Guillou S."/>
            <person name="Cros-Aarteil S."/>
            <person name="Calhoun S."/>
            <person name="Haridas S."/>
            <person name="Kuo A."/>
            <person name="Mondo S."/>
            <person name="Pangilinan J."/>
            <person name="Riley R."/>
            <person name="LaButti K."/>
            <person name="Andreopoulos B."/>
            <person name="Lipzen A."/>
            <person name="Chen C."/>
            <person name="Yan M."/>
            <person name="Daum C."/>
            <person name="Ng V."/>
            <person name="Clum A."/>
            <person name="Steindorff A."/>
            <person name="Ohm R.A."/>
            <person name="Martin F."/>
            <person name="Silar P."/>
            <person name="Natvig D.O."/>
            <person name="Lalanne C."/>
            <person name="Gautier V."/>
            <person name="Ament-Velasquez S.L."/>
            <person name="Kruys A."/>
            <person name="Hutchinson M.I."/>
            <person name="Powell A.J."/>
            <person name="Barry K."/>
            <person name="Miller A.N."/>
            <person name="Grigoriev I.V."/>
            <person name="Debuchy R."/>
            <person name="Gladieux P."/>
            <person name="Hiltunen Thoren M."/>
            <person name="Johannesson H."/>
        </authorList>
    </citation>
    <scope>NUCLEOTIDE SEQUENCE</scope>
    <source>
        <strain evidence="7">PSN293</strain>
    </source>
</reference>
<comment type="subcellular location">
    <subcellularLocation>
        <location evidence="1">Membrane</location>
        <topology evidence="1">Multi-pass membrane protein</topology>
    </subcellularLocation>
</comment>
<evidence type="ECO:0000256" key="5">
    <source>
        <dbReference type="SAM" id="MobiDB-lite"/>
    </source>
</evidence>
<name>A0AAN6XWM3_9PEZI</name>
<comment type="caution">
    <text evidence="7">The sequence shown here is derived from an EMBL/GenBank/DDBJ whole genome shotgun (WGS) entry which is preliminary data.</text>
</comment>
<keyword evidence="8" id="KW-1185">Reference proteome</keyword>
<feature type="compositionally biased region" description="Low complexity" evidence="5">
    <location>
        <begin position="14"/>
        <end position="32"/>
    </location>
</feature>
<evidence type="ECO:0000313" key="8">
    <source>
        <dbReference type="Proteomes" id="UP001301769"/>
    </source>
</evidence>
<evidence type="ECO:0000256" key="1">
    <source>
        <dbReference type="ARBA" id="ARBA00004141"/>
    </source>
</evidence>
<evidence type="ECO:0000256" key="2">
    <source>
        <dbReference type="ARBA" id="ARBA00022692"/>
    </source>
</evidence>
<evidence type="ECO:0000313" key="7">
    <source>
        <dbReference type="EMBL" id="KAK4208003.1"/>
    </source>
</evidence>
<dbReference type="PANTHER" id="PTHR43461">
    <property type="entry name" value="TRANSMEMBRANE PROTEIN 256"/>
    <property type="match status" value="1"/>
</dbReference>
<accession>A0AAN6XWM3</accession>
<dbReference type="EMBL" id="MU858263">
    <property type="protein sequence ID" value="KAK4208003.1"/>
    <property type="molecule type" value="Genomic_DNA"/>
</dbReference>
<keyword evidence="3 6" id="KW-1133">Transmembrane helix</keyword>
<dbReference type="Pfam" id="PF04241">
    <property type="entry name" value="DUF423"/>
    <property type="match status" value="1"/>
</dbReference>
<dbReference type="AlphaFoldDB" id="A0AAN6XWM3"/>
<reference evidence="7" key="2">
    <citation type="submission" date="2023-05" db="EMBL/GenBank/DDBJ databases">
        <authorList>
            <consortium name="Lawrence Berkeley National Laboratory"/>
            <person name="Steindorff A."/>
            <person name="Hensen N."/>
            <person name="Bonometti L."/>
            <person name="Westerberg I."/>
            <person name="Brannstrom I.O."/>
            <person name="Guillou S."/>
            <person name="Cros-Aarteil S."/>
            <person name="Calhoun S."/>
            <person name="Haridas S."/>
            <person name="Kuo A."/>
            <person name="Mondo S."/>
            <person name="Pangilinan J."/>
            <person name="Riley R."/>
            <person name="Labutti K."/>
            <person name="Andreopoulos B."/>
            <person name="Lipzen A."/>
            <person name="Chen C."/>
            <person name="Yanf M."/>
            <person name="Daum C."/>
            <person name="Ng V."/>
            <person name="Clum A."/>
            <person name="Ohm R."/>
            <person name="Martin F."/>
            <person name="Silar P."/>
            <person name="Natvig D."/>
            <person name="Lalanne C."/>
            <person name="Gautier V."/>
            <person name="Ament-Velasquez S.L."/>
            <person name="Kruys A."/>
            <person name="Hutchinson M.I."/>
            <person name="Powell A.J."/>
            <person name="Barry K."/>
            <person name="Miller A.N."/>
            <person name="Grigoriev I.V."/>
            <person name="Debuchy R."/>
            <person name="Gladieux P."/>
            <person name="Thoren M.H."/>
            <person name="Johannesson H."/>
        </authorList>
    </citation>
    <scope>NUCLEOTIDE SEQUENCE</scope>
    <source>
        <strain evidence="7">PSN293</strain>
    </source>
</reference>
<keyword evidence="4 6" id="KW-0472">Membrane</keyword>
<evidence type="ECO:0000256" key="6">
    <source>
        <dbReference type="SAM" id="Phobius"/>
    </source>
</evidence>
<feature type="transmembrane region" description="Helical" evidence="6">
    <location>
        <begin position="49"/>
        <end position="71"/>
    </location>
</feature>
<dbReference type="PANTHER" id="PTHR43461:SF1">
    <property type="entry name" value="TRANSMEMBRANE PROTEIN 256"/>
    <property type="match status" value="1"/>
</dbReference>
<proteinExistence type="predicted"/>
<feature type="region of interest" description="Disordered" evidence="5">
    <location>
        <begin position="1"/>
        <end position="32"/>
    </location>
</feature>
<protein>
    <submittedName>
        <fullName evidence="7">Membrane protein</fullName>
    </submittedName>
</protein>
<evidence type="ECO:0000256" key="4">
    <source>
        <dbReference type="ARBA" id="ARBA00023136"/>
    </source>
</evidence>
<dbReference type="Proteomes" id="UP001301769">
    <property type="component" value="Unassembled WGS sequence"/>
</dbReference>